<dbReference type="Gene3D" id="1.25.10.10">
    <property type="entry name" value="Leucine-rich Repeat Variant"/>
    <property type="match status" value="1"/>
</dbReference>
<evidence type="ECO:0000256" key="2">
    <source>
        <dbReference type="SAM" id="MobiDB-lite"/>
    </source>
</evidence>
<evidence type="ECO:0000256" key="1">
    <source>
        <dbReference type="ARBA" id="ARBA00049983"/>
    </source>
</evidence>
<dbReference type="GeneID" id="88174282"/>
<dbReference type="CDD" id="cd13394">
    <property type="entry name" value="Syo1_like"/>
    <property type="match status" value="1"/>
</dbReference>
<dbReference type="InterPro" id="IPR011989">
    <property type="entry name" value="ARM-like"/>
</dbReference>
<proteinExistence type="inferred from homology"/>
<feature type="domain" description="SYO1-like TPR repeats" evidence="3">
    <location>
        <begin position="436"/>
        <end position="636"/>
    </location>
</feature>
<evidence type="ECO:0000313" key="5">
    <source>
        <dbReference type="Proteomes" id="UP001338582"/>
    </source>
</evidence>
<dbReference type="InterPro" id="IPR016024">
    <property type="entry name" value="ARM-type_fold"/>
</dbReference>
<dbReference type="GO" id="GO:0006606">
    <property type="term" value="P:protein import into nucleus"/>
    <property type="evidence" value="ECO:0007669"/>
    <property type="project" value="TreeGrafter"/>
</dbReference>
<evidence type="ECO:0000313" key="4">
    <source>
        <dbReference type="EMBL" id="WPK25884.1"/>
    </source>
</evidence>
<dbReference type="GO" id="GO:0051082">
    <property type="term" value="F:unfolded protein binding"/>
    <property type="evidence" value="ECO:0007669"/>
    <property type="project" value="TreeGrafter"/>
</dbReference>
<organism evidence="4 5">
    <name type="scientific">Australozyma saopauloensis</name>
    <dbReference type="NCBI Taxonomy" id="291208"/>
    <lineage>
        <taxon>Eukaryota</taxon>
        <taxon>Fungi</taxon>
        <taxon>Dikarya</taxon>
        <taxon>Ascomycota</taxon>
        <taxon>Saccharomycotina</taxon>
        <taxon>Pichiomycetes</taxon>
        <taxon>Metschnikowiaceae</taxon>
        <taxon>Australozyma</taxon>
    </lineage>
</organism>
<gene>
    <name evidence="4" type="ORF">PUMCH_003218</name>
</gene>
<dbReference type="Proteomes" id="UP001338582">
    <property type="component" value="Chromosome 4"/>
</dbReference>
<feature type="compositionally biased region" description="Basic residues" evidence="2">
    <location>
        <begin position="1"/>
        <end position="12"/>
    </location>
</feature>
<sequence>MGKLRKGRRNQRGRVNPIARKDGTSVSKQELKDETTRQNKIVPLISQLSSSALNDRSVALNAITVLCEDKRMRKLLLKERLIPVIMEQTLTDDNDELVVESFGLLRNLTIEEGYEVAKFLWRSDIWTSIETSLTKIQSTLQFLAEDKKLDLKRTFMFYDFVENILSLIVLIASCSLDLYESIYSKIEPVVTLTVEILNWNCQKLRSVNLFNSALDFLYEFASDSAEFVVSLSQLPSFSLNTIAEAANLPAQKNNALGRVYIEGLRLHFMEVKGDYNRSKSEACAQVIQNLFSIVTPIDLNEIKKQLSAPDNAELPLQKQKQEEKPQDIDVPLGGESAEKTHAKADLQAIEIAIDILASICELLAINEQDPLQPVTLDDIVTSVILTTAFSSCLQLLKFSRENSDVIQLTTKVLMAFNNISWLFLSSVSVPVEWYGKIPELWQEIELSSVNDDLELQKTSLSVMWAMTKAVGPEVKDKVSLDNVKSLLRKCTALSQTGENPAEDMHLVFEYLLSAVGFMGSVAQVIQNTEITAEVSEFLFSLISHFVDEKNNLKDTKALEIPVECLNLIYDIFGDAEYPYDEPIFVQRSYLQRLEQMEPQVKSFYKKIDKKWSTELKLRAEEAWMNLSRFIEYKRSERQ</sequence>
<dbReference type="KEGG" id="asau:88174282"/>
<dbReference type="RefSeq" id="XP_062878266.1">
    <property type="nucleotide sequence ID" value="XM_063022196.1"/>
</dbReference>
<dbReference type="EMBL" id="CP138897">
    <property type="protein sequence ID" value="WPK25884.1"/>
    <property type="molecule type" value="Genomic_DNA"/>
</dbReference>
<comment type="similarity">
    <text evidence="1">Belongs to the nuclear import and ribosome assembly adapter family.</text>
</comment>
<keyword evidence="5" id="KW-1185">Reference proteome</keyword>
<dbReference type="GO" id="GO:0042273">
    <property type="term" value="P:ribosomal large subunit biogenesis"/>
    <property type="evidence" value="ECO:0007669"/>
    <property type="project" value="TreeGrafter"/>
</dbReference>
<dbReference type="SUPFAM" id="SSF48371">
    <property type="entry name" value="ARM repeat"/>
    <property type="match status" value="1"/>
</dbReference>
<dbReference type="AlphaFoldDB" id="A0AAX4HBU4"/>
<dbReference type="Pfam" id="PF25567">
    <property type="entry name" value="TPR_SYO1"/>
    <property type="match status" value="1"/>
</dbReference>
<dbReference type="InterPro" id="IPR057990">
    <property type="entry name" value="TPR_SYO1"/>
</dbReference>
<protein>
    <recommendedName>
        <fullName evidence="3">SYO1-like TPR repeats domain-containing protein</fullName>
    </recommendedName>
</protein>
<dbReference type="PANTHER" id="PTHR13347">
    <property type="entry name" value="HEAT REPEAT-CONTAINING PROTEIN 3"/>
    <property type="match status" value="1"/>
</dbReference>
<evidence type="ECO:0000259" key="3">
    <source>
        <dbReference type="Pfam" id="PF25567"/>
    </source>
</evidence>
<name>A0AAX4HBU4_9ASCO</name>
<accession>A0AAX4HBU4</accession>
<dbReference type="PANTHER" id="PTHR13347:SF1">
    <property type="entry name" value="HEAT REPEAT-CONTAINING PROTEIN 3"/>
    <property type="match status" value="1"/>
</dbReference>
<dbReference type="InterPro" id="IPR052616">
    <property type="entry name" value="SYO1-like"/>
</dbReference>
<feature type="compositionally biased region" description="Basic and acidic residues" evidence="2">
    <location>
        <begin position="19"/>
        <end position="34"/>
    </location>
</feature>
<feature type="region of interest" description="Disordered" evidence="2">
    <location>
        <begin position="1"/>
        <end position="34"/>
    </location>
</feature>
<reference evidence="4 5" key="1">
    <citation type="submission" date="2023-10" db="EMBL/GenBank/DDBJ databases">
        <title>Draft Genome Sequence of Candida saopaulonensis from a very Premature Infant with Sepsis.</title>
        <authorList>
            <person name="Ning Y."/>
            <person name="Dai R."/>
            <person name="Xiao M."/>
            <person name="Xu Y."/>
            <person name="Yan Q."/>
            <person name="Zhang L."/>
        </authorList>
    </citation>
    <scope>NUCLEOTIDE SEQUENCE [LARGE SCALE GENOMIC DNA]</scope>
    <source>
        <strain evidence="4 5">19XY460</strain>
    </source>
</reference>